<proteinExistence type="predicted"/>
<name>A0A8A0RRH4_9FIRM</name>
<protein>
    <submittedName>
        <fullName evidence="1">Uncharacterized protein</fullName>
    </submittedName>
</protein>
<dbReference type="RefSeq" id="WP_206707911.1">
    <property type="nucleotide sequence ID" value="NZ_CP059066.1"/>
</dbReference>
<dbReference type="EMBL" id="CP059066">
    <property type="protein sequence ID" value="QSQ10604.1"/>
    <property type="molecule type" value="Genomic_DNA"/>
</dbReference>
<organism evidence="1 2">
    <name type="scientific">Koleobacter methoxysyntrophicus</name>
    <dbReference type="NCBI Taxonomy" id="2751313"/>
    <lineage>
        <taxon>Bacteria</taxon>
        <taxon>Bacillati</taxon>
        <taxon>Bacillota</taxon>
        <taxon>Clostridia</taxon>
        <taxon>Koleobacterales</taxon>
        <taxon>Koleobacteraceae</taxon>
        <taxon>Koleobacter</taxon>
    </lineage>
</organism>
<dbReference type="Proteomes" id="UP000662904">
    <property type="component" value="Chromosome"/>
</dbReference>
<keyword evidence="2" id="KW-1185">Reference proteome</keyword>
<evidence type="ECO:0000313" key="2">
    <source>
        <dbReference type="Proteomes" id="UP000662904"/>
    </source>
</evidence>
<accession>A0A8A0RRH4</accession>
<gene>
    <name evidence="1" type="ORF">H0A61_03014</name>
</gene>
<reference evidence="1" key="1">
    <citation type="submission" date="2020-07" db="EMBL/GenBank/DDBJ databases">
        <title>Koleobacter methoxysyntrophicus gen. nov., sp. nov., a novel anaerobic bacterium isolated from deep subsurface oil field and proposal of Koleobacterales ord. nov. in the phylum Firmicutes.</title>
        <authorList>
            <person name="Sakamoto S."/>
            <person name="Tamaki H."/>
        </authorList>
    </citation>
    <scope>NUCLEOTIDE SEQUENCE</scope>
    <source>
        <strain evidence="1">NRmbB1</strain>
    </source>
</reference>
<dbReference type="AlphaFoldDB" id="A0A8A0RRH4"/>
<dbReference type="KEGG" id="kme:H0A61_03014"/>
<sequence length="59" mass="6717">MSVKKRLLKELARYTSLNGRCPKFISRLSVENLRHLLFMFKITEERAKGGKSDCSGSGQ</sequence>
<evidence type="ECO:0000313" key="1">
    <source>
        <dbReference type="EMBL" id="QSQ10604.1"/>
    </source>
</evidence>